<feature type="compositionally biased region" description="Low complexity" evidence="1">
    <location>
        <begin position="85"/>
        <end position="99"/>
    </location>
</feature>
<proteinExistence type="predicted"/>
<protein>
    <submittedName>
        <fullName evidence="2">Uncharacterized protein</fullName>
    </submittedName>
</protein>
<dbReference type="EMBL" id="HBUF01558464">
    <property type="protein sequence ID" value="CAG6761155.1"/>
    <property type="molecule type" value="Transcribed_RNA"/>
</dbReference>
<feature type="region of interest" description="Disordered" evidence="1">
    <location>
        <begin position="76"/>
        <end position="133"/>
    </location>
</feature>
<evidence type="ECO:0000256" key="1">
    <source>
        <dbReference type="SAM" id="MobiDB-lite"/>
    </source>
</evidence>
<dbReference type="AlphaFoldDB" id="A0A8D8SNW6"/>
<evidence type="ECO:0000313" key="2">
    <source>
        <dbReference type="EMBL" id="CAG6669702.1"/>
    </source>
</evidence>
<reference evidence="2" key="1">
    <citation type="submission" date="2021-05" db="EMBL/GenBank/DDBJ databases">
        <authorList>
            <person name="Alioto T."/>
            <person name="Alioto T."/>
            <person name="Gomez Garrido J."/>
        </authorList>
    </citation>
    <scope>NUCLEOTIDE SEQUENCE</scope>
</reference>
<dbReference type="EMBL" id="HBUF01221720">
    <property type="protein sequence ID" value="CAG6669699.1"/>
    <property type="molecule type" value="Transcribed_RNA"/>
</dbReference>
<sequence>MPRLQLIRMPCCSIRCNCKATTARCPCWCNNRPQLAAPPVAYNLYYARRPLSNKNKTSNMHSNRSCGSLAVAHCSCNKSRPPRGPRLLRSPLRPHSSRPNSTHSLLRRRRKLNRRRQRRRETMNRVHDSTSPT</sequence>
<feature type="compositionally biased region" description="Basic and acidic residues" evidence="1">
    <location>
        <begin position="120"/>
        <end position="133"/>
    </location>
</feature>
<dbReference type="EMBL" id="HBUF01558465">
    <property type="protein sequence ID" value="CAG6761156.1"/>
    <property type="molecule type" value="Transcribed_RNA"/>
</dbReference>
<feature type="compositionally biased region" description="Basic residues" evidence="1">
    <location>
        <begin position="105"/>
        <end position="119"/>
    </location>
</feature>
<name>A0A8D8SNW6_9HEMI</name>
<dbReference type="EMBL" id="HBUF01221721">
    <property type="protein sequence ID" value="CAG6669702.1"/>
    <property type="molecule type" value="Transcribed_RNA"/>
</dbReference>
<organism evidence="2">
    <name type="scientific">Cacopsylla melanoneura</name>
    <dbReference type="NCBI Taxonomy" id="428564"/>
    <lineage>
        <taxon>Eukaryota</taxon>
        <taxon>Metazoa</taxon>
        <taxon>Ecdysozoa</taxon>
        <taxon>Arthropoda</taxon>
        <taxon>Hexapoda</taxon>
        <taxon>Insecta</taxon>
        <taxon>Pterygota</taxon>
        <taxon>Neoptera</taxon>
        <taxon>Paraneoptera</taxon>
        <taxon>Hemiptera</taxon>
        <taxon>Sternorrhyncha</taxon>
        <taxon>Psylloidea</taxon>
        <taxon>Psyllidae</taxon>
        <taxon>Psyllinae</taxon>
        <taxon>Cacopsylla</taxon>
    </lineage>
</organism>
<accession>A0A8D8SNW6</accession>